<proteinExistence type="predicted"/>
<protein>
    <submittedName>
        <fullName evidence="1">Uncharacterized protein</fullName>
    </submittedName>
</protein>
<dbReference type="AlphaFoldDB" id="A0A382AK81"/>
<evidence type="ECO:0000313" key="1">
    <source>
        <dbReference type="EMBL" id="SVB01403.1"/>
    </source>
</evidence>
<feature type="non-terminal residue" evidence="1">
    <location>
        <position position="34"/>
    </location>
</feature>
<name>A0A382AK81_9ZZZZ</name>
<reference evidence="1" key="1">
    <citation type="submission" date="2018-05" db="EMBL/GenBank/DDBJ databases">
        <authorList>
            <person name="Lanie J.A."/>
            <person name="Ng W.-L."/>
            <person name="Kazmierczak K.M."/>
            <person name="Andrzejewski T.M."/>
            <person name="Davidsen T.M."/>
            <person name="Wayne K.J."/>
            <person name="Tettelin H."/>
            <person name="Glass J.I."/>
            <person name="Rusch D."/>
            <person name="Podicherti R."/>
            <person name="Tsui H.-C.T."/>
            <person name="Winkler M.E."/>
        </authorList>
    </citation>
    <scope>NUCLEOTIDE SEQUENCE</scope>
</reference>
<feature type="non-terminal residue" evidence="1">
    <location>
        <position position="1"/>
    </location>
</feature>
<organism evidence="1">
    <name type="scientific">marine metagenome</name>
    <dbReference type="NCBI Taxonomy" id="408172"/>
    <lineage>
        <taxon>unclassified sequences</taxon>
        <taxon>metagenomes</taxon>
        <taxon>ecological metagenomes</taxon>
    </lineage>
</organism>
<gene>
    <name evidence="1" type="ORF">METZ01_LOCUS154257</name>
</gene>
<sequence length="34" mass="4319">IKICWLWIRLWIHIRRARTPTNKYDEIFTEYGIL</sequence>
<dbReference type="EMBL" id="UINC01025579">
    <property type="protein sequence ID" value="SVB01403.1"/>
    <property type="molecule type" value="Genomic_DNA"/>
</dbReference>
<accession>A0A382AK81</accession>